<evidence type="ECO:0000256" key="1">
    <source>
        <dbReference type="SAM" id="MobiDB-lite"/>
    </source>
</evidence>
<protein>
    <recommendedName>
        <fullName evidence="5">Glycosyltransferase RgtA/B/C/D-like domain-containing protein</fullName>
    </recommendedName>
</protein>
<evidence type="ECO:0000313" key="3">
    <source>
        <dbReference type="EMBL" id="CCH72308.1"/>
    </source>
</evidence>
<feature type="compositionally biased region" description="Basic and acidic residues" evidence="1">
    <location>
        <begin position="471"/>
        <end position="485"/>
    </location>
</feature>
<accession>W6JSX9</accession>
<feature type="transmembrane region" description="Helical" evidence="2">
    <location>
        <begin position="99"/>
        <end position="121"/>
    </location>
</feature>
<sequence>MEAKRATMLPDLALPSSRHLLTTRCRTAPADSAMTWSPGGRIAWLAGGSTLGAVVAVAFTWAVDNWSYNLWGAMIVVPFVVFLNLVLLGRAAAIEPDLWIRTVFFWGFVLKLLGTLGRYYVAFVVYGGNADAQRYNMVAAFESMWWRSGHFASFGSRSASGTRAMEVITSAIYVVTGPSPLAAFFVFGSLAFWGAYLLYRAFLLAVPDGNHRRYALLIFALPSMLYWPSGIGKESWLLLWLGVTACGAARFFQRPGQGIPLLLLGAAGTMVVRPHIAFLLFGSMLVAQILKPGRRDSDGAFGKVLGLIVLVPLVWLMLTRSATFLGLDDLTSQALSAEFRTRSELATQGGSEFDPTPVTSPLDLPWAIVSVVLRPFPWEAGNPQALIQAAEGVFLILLAVRSSAGIRRGFSMVRTNAYVAFTAAYTLGFVWAFSGIGNFGILSRQRVLLLPIVMVWLSLPPKQGPTLPPSRVRDVTSARDFARRR</sequence>
<dbReference type="AlphaFoldDB" id="W6JSX9"/>
<evidence type="ECO:0008006" key="5">
    <source>
        <dbReference type="Google" id="ProtNLM"/>
    </source>
</evidence>
<keyword evidence="4" id="KW-1185">Reference proteome</keyword>
<feature type="transmembrane region" description="Helical" evidence="2">
    <location>
        <begin position="181"/>
        <end position="202"/>
    </location>
</feature>
<feature type="region of interest" description="Disordered" evidence="1">
    <location>
        <begin position="465"/>
        <end position="485"/>
    </location>
</feature>
<feature type="transmembrane region" description="Helical" evidence="2">
    <location>
        <begin position="417"/>
        <end position="436"/>
    </location>
</feature>
<feature type="transmembrane region" description="Helical" evidence="2">
    <location>
        <begin position="42"/>
        <end position="62"/>
    </location>
</feature>
<feature type="transmembrane region" description="Helical" evidence="2">
    <location>
        <begin position="214"/>
        <end position="229"/>
    </location>
</feature>
<evidence type="ECO:0000256" key="2">
    <source>
        <dbReference type="SAM" id="Phobius"/>
    </source>
</evidence>
<comment type="caution">
    <text evidence="3">The sequence shown here is derived from an EMBL/GenBank/DDBJ whole genome shotgun (WGS) entry which is preliminary data.</text>
</comment>
<proteinExistence type="predicted"/>
<keyword evidence="2" id="KW-1133">Transmembrane helix</keyword>
<name>W6JSX9_9MICO</name>
<feature type="transmembrane region" description="Helical" evidence="2">
    <location>
        <begin position="259"/>
        <end position="280"/>
    </location>
</feature>
<keyword evidence="2" id="KW-0472">Membrane</keyword>
<feature type="transmembrane region" description="Helical" evidence="2">
    <location>
        <begin position="300"/>
        <end position="318"/>
    </location>
</feature>
<feature type="transmembrane region" description="Helical" evidence="2">
    <location>
        <begin position="68"/>
        <end position="87"/>
    </location>
</feature>
<keyword evidence="2" id="KW-0812">Transmembrane</keyword>
<organism evidence="3 4">
    <name type="scientific">Nostocoides australiense Ben110</name>
    <dbReference type="NCBI Taxonomy" id="1193182"/>
    <lineage>
        <taxon>Bacteria</taxon>
        <taxon>Bacillati</taxon>
        <taxon>Actinomycetota</taxon>
        <taxon>Actinomycetes</taxon>
        <taxon>Micrococcales</taxon>
        <taxon>Intrasporangiaceae</taxon>
        <taxon>Nostocoides</taxon>
    </lineage>
</organism>
<dbReference type="STRING" id="1193182.BN11_1520021"/>
<reference evidence="3 4" key="1">
    <citation type="journal article" date="2013" name="ISME J.">
        <title>A metabolic model for members of the genus Tetrasphaera involved in enhanced biological phosphorus removal.</title>
        <authorList>
            <person name="Kristiansen R."/>
            <person name="Nguyen H.T.T."/>
            <person name="Saunders A.M."/>
            <person name="Nielsen J.L."/>
            <person name="Wimmer R."/>
            <person name="Le V.Q."/>
            <person name="McIlroy S.J."/>
            <person name="Petrovski S."/>
            <person name="Seviour R.J."/>
            <person name="Calteau A."/>
            <person name="Nielsen K.L."/>
            <person name="Nielsen P.H."/>
        </authorList>
    </citation>
    <scope>NUCLEOTIDE SEQUENCE [LARGE SCALE GENOMIC DNA]</scope>
    <source>
        <strain evidence="3 4">Ben110</strain>
    </source>
</reference>
<gene>
    <name evidence="3" type="ORF">BN11_1520021</name>
</gene>
<dbReference type="EMBL" id="CAJA01000060">
    <property type="protein sequence ID" value="CCH72308.1"/>
    <property type="molecule type" value="Genomic_DNA"/>
</dbReference>
<dbReference type="Proteomes" id="UP000035763">
    <property type="component" value="Unassembled WGS sequence"/>
</dbReference>
<evidence type="ECO:0000313" key="4">
    <source>
        <dbReference type="Proteomes" id="UP000035763"/>
    </source>
</evidence>